<feature type="transmembrane region" description="Helical" evidence="6">
    <location>
        <begin position="192"/>
        <end position="212"/>
    </location>
</feature>
<feature type="transmembrane region" description="Helical" evidence="6">
    <location>
        <begin position="38"/>
        <end position="61"/>
    </location>
</feature>
<feature type="transmembrane region" description="Helical" evidence="6">
    <location>
        <begin position="361"/>
        <end position="383"/>
    </location>
</feature>
<feature type="transmembrane region" description="Helical" evidence="6">
    <location>
        <begin position="165"/>
        <end position="186"/>
    </location>
</feature>
<name>A0ABS5BWM2_9BACT</name>
<reference evidence="8 9" key="1">
    <citation type="submission" date="2021-04" db="EMBL/GenBank/DDBJ databases">
        <authorList>
            <person name="Ivanova A."/>
        </authorList>
    </citation>
    <scope>NUCLEOTIDE SEQUENCE [LARGE SCALE GENOMIC DNA]</scope>
    <source>
        <strain evidence="8 9">G18</strain>
    </source>
</reference>
<evidence type="ECO:0000256" key="5">
    <source>
        <dbReference type="ARBA" id="ARBA00023136"/>
    </source>
</evidence>
<gene>
    <name evidence="8" type="ORF">J8F10_18720</name>
</gene>
<feature type="domain" description="ABC-2 type transporter transmembrane" evidence="7">
    <location>
        <begin position="411"/>
        <end position="537"/>
    </location>
</feature>
<feature type="transmembrane region" description="Helical" evidence="6">
    <location>
        <begin position="459"/>
        <end position="478"/>
    </location>
</feature>
<evidence type="ECO:0000256" key="4">
    <source>
        <dbReference type="ARBA" id="ARBA00022989"/>
    </source>
</evidence>
<keyword evidence="3 6" id="KW-0812">Transmembrane</keyword>
<evidence type="ECO:0000313" key="8">
    <source>
        <dbReference type="EMBL" id="MBP3957283.1"/>
    </source>
</evidence>
<evidence type="ECO:0000259" key="7">
    <source>
        <dbReference type="Pfam" id="PF12698"/>
    </source>
</evidence>
<sequence>MSSTPPAPTDPIPVATAVGALRAPVETAPSAIKFEGPAFARVVGFLGLFLLVLGAVVVVATRATGQARIVPESWGFLLAGVGIALMLYHAIIDGEQEIRRMYGMLFVAFLALALVGALVPGPFKGADSKSIGFYFMPWGLGAGILAILFAIPFTRHETDEQLRTIGGGVLLAVGATLCVGVLIAGIANPEWLAGTGLALAALGLGFLCAYLGQADTDTGIGHTVAVALGAVGAAALFYAFARTVFPTVLFDGPAALRKPSQALDYWKTAGRVLVLGASLGVVALGALGKFPVWLRAVLAGVGVATAGVFIMGSTGTHVAIAPRPFLIPGGAILGGIGLIYLSVSLGVCSDNQFVTLVRRELGAYFASPIGFIVLAGMLLVQGVAYAEFAGSLQDGNPRREPIVLGYGVHILSLFAFTLQIPVLTMRLLSEEKRSGTLEVLLTAPLNEVPVVLSKFLGTWIFFLLCWLPTGLFLIALRVVGDAPFDYRPLIGFYLGLGAQGAMFIAMGIFFSALTRDQIVSAVLTFAVLLVLLAFVFLRENPMFLDLPEVLLTVANRLSFYRMWVESLSGQLPVRDLLLALSLAVFWLFLATKILETRKWN</sequence>
<keyword evidence="2" id="KW-1003">Cell membrane</keyword>
<dbReference type="InterPro" id="IPR051449">
    <property type="entry name" value="ABC-2_transporter_component"/>
</dbReference>
<keyword evidence="9" id="KW-1185">Reference proteome</keyword>
<feature type="transmembrane region" description="Helical" evidence="6">
    <location>
        <begin position="325"/>
        <end position="349"/>
    </location>
</feature>
<feature type="transmembrane region" description="Helical" evidence="6">
    <location>
        <begin position="403"/>
        <end position="423"/>
    </location>
</feature>
<evidence type="ECO:0000256" key="6">
    <source>
        <dbReference type="SAM" id="Phobius"/>
    </source>
</evidence>
<feature type="transmembrane region" description="Helical" evidence="6">
    <location>
        <begin position="265"/>
        <end position="285"/>
    </location>
</feature>
<dbReference type="Proteomes" id="UP000676565">
    <property type="component" value="Unassembled WGS sequence"/>
</dbReference>
<dbReference type="EMBL" id="JAGKQQ010000001">
    <property type="protein sequence ID" value="MBP3957283.1"/>
    <property type="molecule type" value="Genomic_DNA"/>
</dbReference>
<dbReference type="RefSeq" id="WP_210656197.1">
    <property type="nucleotide sequence ID" value="NZ_JAGKQQ010000001.1"/>
</dbReference>
<feature type="transmembrane region" description="Helical" evidence="6">
    <location>
        <begin position="292"/>
        <end position="313"/>
    </location>
</feature>
<evidence type="ECO:0000313" key="9">
    <source>
        <dbReference type="Proteomes" id="UP000676565"/>
    </source>
</evidence>
<dbReference type="InterPro" id="IPR013525">
    <property type="entry name" value="ABC2_TM"/>
</dbReference>
<feature type="transmembrane region" description="Helical" evidence="6">
    <location>
        <begin position="73"/>
        <end position="90"/>
    </location>
</feature>
<keyword evidence="4 6" id="KW-1133">Transmembrane helix</keyword>
<organism evidence="8 9">
    <name type="scientific">Gemmata palustris</name>
    <dbReference type="NCBI Taxonomy" id="2822762"/>
    <lineage>
        <taxon>Bacteria</taxon>
        <taxon>Pseudomonadati</taxon>
        <taxon>Planctomycetota</taxon>
        <taxon>Planctomycetia</taxon>
        <taxon>Gemmatales</taxon>
        <taxon>Gemmataceae</taxon>
        <taxon>Gemmata</taxon>
    </lineage>
</organism>
<proteinExistence type="predicted"/>
<comment type="subcellular location">
    <subcellularLocation>
        <location evidence="1">Cell membrane</location>
        <topology evidence="1">Multi-pass membrane protein</topology>
    </subcellularLocation>
</comment>
<feature type="transmembrane region" description="Helical" evidence="6">
    <location>
        <begin position="102"/>
        <end position="119"/>
    </location>
</feature>
<dbReference type="Pfam" id="PF12698">
    <property type="entry name" value="ABC2_membrane_3"/>
    <property type="match status" value="1"/>
</dbReference>
<keyword evidence="5 6" id="KW-0472">Membrane</keyword>
<comment type="caution">
    <text evidence="8">The sequence shown here is derived from an EMBL/GenBank/DDBJ whole genome shotgun (WGS) entry which is preliminary data.</text>
</comment>
<feature type="transmembrane region" description="Helical" evidence="6">
    <location>
        <begin position="576"/>
        <end position="594"/>
    </location>
</feature>
<evidence type="ECO:0000256" key="2">
    <source>
        <dbReference type="ARBA" id="ARBA00022475"/>
    </source>
</evidence>
<feature type="transmembrane region" description="Helical" evidence="6">
    <location>
        <begin position="490"/>
        <end position="511"/>
    </location>
</feature>
<dbReference type="PANTHER" id="PTHR30294:SF29">
    <property type="entry name" value="MULTIDRUG ABC TRANSPORTER PERMEASE YBHS-RELATED"/>
    <property type="match status" value="1"/>
</dbReference>
<protein>
    <submittedName>
        <fullName evidence="8">ABC transporter permease</fullName>
    </submittedName>
</protein>
<feature type="transmembrane region" description="Helical" evidence="6">
    <location>
        <begin position="224"/>
        <end position="245"/>
    </location>
</feature>
<evidence type="ECO:0000256" key="3">
    <source>
        <dbReference type="ARBA" id="ARBA00022692"/>
    </source>
</evidence>
<feature type="transmembrane region" description="Helical" evidence="6">
    <location>
        <begin position="518"/>
        <end position="537"/>
    </location>
</feature>
<dbReference type="PANTHER" id="PTHR30294">
    <property type="entry name" value="MEMBRANE COMPONENT OF ABC TRANSPORTER YHHJ-RELATED"/>
    <property type="match status" value="1"/>
</dbReference>
<feature type="transmembrane region" description="Helical" evidence="6">
    <location>
        <begin position="131"/>
        <end position="153"/>
    </location>
</feature>
<evidence type="ECO:0000256" key="1">
    <source>
        <dbReference type="ARBA" id="ARBA00004651"/>
    </source>
</evidence>
<accession>A0ABS5BWM2</accession>